<keyword evidence="12" id="KW-1185">Reference proteome</keyword>
<reference evidence="11 12" key="1">
    <citation type="submission" date="2017-05" db="EMBL/GenBank/DDBJ databases">
        <title>Chromobacterium violaceum GHPS1 isolated from Hydrocarbon polluted soil in French Guiana display an awesome secondary metabolite arsenal and a battery of drug and heavy-metal-resistance and detoxification of xenobiotics proteins.</title>
        <authorList>
            <person name="Belbahri L."/>
        </authorList>
    </citation>
    <scope>NUCLEOTIDE SEQUENCE [LARGE SCALE GENOMIC DNA]</scope>
    <source>
        <strain evidence="11 12">GHPS1</strain>
    </source>
</reference>
<dbReference type="Pfam" id="PF01203">
    <property type="entry name" value="T2SSN"/>
    <property type="match status" value="1"/>
</dbReference>
<evidence type="ECO:0000256" key="1">
    <source>
        <dbReference type="ARBA" id="ARBA00004533"/>
    </source>
</evidence>
<keyword evidence="8" id="KW-0653">Protein transport</keyword>
<name>A0A202BBQ8_CHRVL</name>
<accession>A0A202BBQ8</accession>
<comment type="similarity">
    <text evidence="2">Belongs to the GSP N family.</text>
</comment>
<dbReference type="GO" id="GO:0015628">
    <property type="term" value="P:protein secretion by the type II secretion system"/>
    <property type="evidence" value="ECO:0007669"/>
    <property type="project" value="InterPro"/>
</dbReference>
<dbReference type="OMA" id="PMGSYRL"/>
<keyword evidence="6" id="KW-0997">Cell inner membrane</keyword>
<evidence type="ECO:0000256" key="5">
    <source>
        <dbReference type="ARBA" id="ARBA00022475"/>
    </source>
</evidence>
<keyword evidence="7" id="KW-0812">Transmembrane</keyword>
<dbReference type="EMBL" id="NHOO01000005">
    <property type="protein sequence ID" value="OVE48918.1"/>
    <property type="molecule type" value="Genomic_DNA"/>
</dbReference>
<evidence type="ECO:0000256" key="4">
    <source>
        <dbReference type="ARBA" id="ARBA00022448"/>
    </source>
</evidence>
<evidence type="ECO:0000256" key="3">
    <source>
        <dbReference type="ARBA" id="ARBA00021563"/>
    </source>
</evidence>
<keyword evidence="9" id="KW-0472">Membrane</keyword>
<dbReference type="AlphaFoldDB" id="A0A202BBQ8"/>
<keyword evidence="4" id="KW-0813">Transport</keyword>
<proteinExistence type="inferred from homology"/>
<evidence type="ECO:0000313" key="11">
    <source>
        <dbReference type="EMBL" id="OVE48918.1"/>
    </source>
</evidence>
<dbReference type="InterPro" id="IPR022792">
    <property type="entry name" value="T2SS_protein-GspN"/>
</dbReference>
<comment type="caution">
    <text evidence="11">The sequence shown here is derived from an EMBL/GenBank/DDBJ whole genome shotgun (WGS) entry which is preliminary data.</text>
</comment>
<gene>
    <name evidence="11" type="ORF">CBW21_06815</name>
</gene>
<dbReference type="Proteomes" id="UP000196342">
    <property type="component" value="Unassembled WGS sequence"/>
</dbReference>
<evidence type="ECO:0000256" key="8">
    <source>
        <dbReference type="ARBA" id="ARBA00022927"/>
    </source>
</evidence>
<evidence type="ECO:0000256" key="6">
    <source>
        <dbReference type="ARBA" id="ARBA00022519"/>
    </source>
</evidence>
<organism evidence="11 12">
    <name type="scientific">Chromobacterium violaceum</name>
    <dbReference type="NCBI Taxonomy" id="536"/>
    <lineage>
        <taxon>Bacteria</taxon>
        <taxon>Pseudomonadati</taxon>
        <taxon>Pseudomonadota</taxon>
        <taxon>Betaproteobacteria</taxon>
        <taxon>Neisseriales</taxon>
        <taxon>Chromobacteriaceae</taxon>
        <taxon>Chromobacterium</taxon>
    </lineage>
</organism>
<dbReference type="RefSeq" id="WP_011137352.1">
    <property type="nucleotide sequence ID" value="NZ_CP150454.1"/>
</dbReference>
<protein>
    <recommendedName>
        <fullName evidence="3">Type II secretion system protein N</fullName>
    </recommendedName>
    <alternativeName>
        <fullName evidence="10">General secretion pathway protein N</fullName>
    </alternativeName>
</protein>
<comment type="subcellular location">
    <subcellularLocation>
        <location evidence="1">Cell inner membrane</location>
    </subcellularLocation>
</comment>
<evidence type="ECO:0000256" key="9">
    <source>
        <dbReference type="ARBA" id="ARBA00023136"/>
    </source>
</evidence>
<evidence type="ECO:0000256" key="10">
    <source>
        <dbReference type="ARBA" id="ARBA00030772"/>
    </source>
</evidence>
<dbReference type="GO" id="GO:0005886">
    <property type="term" value="C:plasma membrane"/>
    <property type="evidence" value="ECO:0007669"/>
    <property type="project" value="UniProtKB-SubCell"/>
</dbReference>
<evidence type="ECO:0000256" key="7">
    <source>
        <dbReference type="ARBA" id="ARBA00022692"/>
    </source>
</evidence>
<sequence length="249" mass="26277">MKRRIVKWLGLAVLLLAGLASSLPASWLSWPVSRYSDGRWGVSEAKGTVWDGGAKLVYLGPAGEVQSMSPLAWKWQPKALLSGLMVWHLDSAGQPGMLQLGFGKQEVRGLALSLPVAALANLSKTWQAARLGGELQLSIPQLARQGKEISGNMQLAWRGASSPLTTALPFGSYQLDVAGAPQGLNLTLSTLEGPLMINGQGVLPAGGAFHMAGTADSPQDKYDALKPLMLMLGQPAGPTSVSWQVKPGM</sequence>
<evidence type="ECO:0000313" key="12">
    <source>
        <dbReference type="Proteomes" id="UP000196342"/>
    </source>
</evidence>
<keyword evidence="5" id="KW-1003">Cell membrane</keyword>
<dbReference type="GO" id="GO:0015627">
    <property type="term" value="C:type II protein secretion system complex"/>
    <property type="evidence" value="ECO:0007669"/>
    <property type="project" value="InterPro"/>
</dbReference>
<evidence type="ECO:0000256" key="2">
    <source>
        <dbReference type="ARBA" id="ARBA00007208"/>
    </source>
</evidence>